<organism evidence="15 16">
    <name type="scientific">Syntrophobotulus glycolicus (strain DSM 8271 / FlGlyR)</name>
    <dbReference type="NCBI Taxonomy" id="645991"/>
    <lineage>
        <taxon>Bacteria</taxon>
        <taxon>Bacillati</taxon>
        <taxon>Bacillota</taxon>
        <taxon>Clostridia</taxon>
        <taxon>Eubacteriales</taxon>
        <taxon>Desulfitobacteriaceae</taxon>
        <taxon>Syntrophobotulus</taxon>
    </lineage>
</organism>
<dbReference type="AlphaFoldDB" id="F0SWX4"/>
<keyword evidence="2 11" id="KW-0547">Nucleotide-binding</keyword>
<dbReference type="eggNOG" id="COG1066">
    <property type="taxonomic scope" value="Bacteria"/>
</dbReference>
<reference evidence="16" key="2">
    <citation type="submission" date="2011-02" db="EMBL/GenBank/DDBJ databases">
        <title>The complete genome of Syntrophobotulus glycolicus DSM 8271.</title>
        <authorList>
            <person name="Lucas S."/>
            <person name="Copeland A."/>
            <person name="Lapidus A."/>
            <person name="Bruce D."/>
            <person name="Goodwin L."/>
            <person name="Pitluck S."/>
            <person name="Kyrpides N."/>
            <person name="Mavromatis K."/>
            <person name="Pagani I."/>
            <person name="Ivanova N."/>
            <person name="Mikhailova N."/>
            <person name="Chertkov O."/>
            <person name="Held B."/>
            <person name="Detter J.C."/>
            <person name="Tapia R."/>
            <person name="Han C."/>
            <person name="Land M."/>
            <person name="Hauser L."/>
            <person name="Markowitz V."/>
            <person name="Cheng J.-F."/>
            <person name="Hugenholtz P."/>
            <person name="Woyke T."/>
            <person name="Wu D."/>
            <person name="Spring S."/>
            <person name="Schroeder M."/>
            <person name="Brambilla E."/>
            <person name="Klenk H.-P."/>
            <person name="Eisen J.A."/>
        </authorList>
    </citation>
    <scope>NUCLEOTIDE SEQUENCE [LARGE SCALE GENOMIC DNA]</scope>
    <source>
        <strain evidence="16">DSM 8271 / FlGlyR</strain>
    </source>
</reference>
<dbReference type="OrthoDB" id="9803906at2"/>
<dbReference type="InterPro" id="IPR004504">
    <property type="entry name" value="DNA_repair_RadA"/>
</dbReference>
<dbReference type="SUPFAM" id="SSF54211">
    <property type="entry name" value="Ribosomal protein S5 domain 2-like"/>
    <property type="match status" value="1"/>
</dbReference>
<dbReference type="STRING" id="645991.Sgly_0297"/>
<dbReference type="GO" id="GO:0008270">
    <property type="term" value="F:zinc ion binding"/>
    <property type="evidence" value="ECO:0007669"/>
    <property type="project" value="UniProtKB-KW"/>
</dbReference>
<sequence>MARIKTKYFCKECGQESPRWLGKCPACGEWNTFAEEKISVSSSSLTDRGAVKAAPLSEITSMEIERLDTGNGELNRVLGGGAVPGSFVLVSGEPGIGKSTLLLQLADYLSKENNVLYVSGEESARQIKIRADRLGISSSKLHILTETILHRIREIVLQDNYQVLVIDSIQTMMLEDLESAPGSVSQVREGAAFLMKLAKENHIIIFLVGHITKDGNIAGPRVLEHMVDTVLCFEGDQHYIYRLLRTIKNRFGPANEIGVFEMRGSGLCEVANTSEVFLGSRTSDVAGSAVAVTMEGSRPLLVEIQALVTPTGFNPPRRTVNGMDYHRLLMLLAVLDKRIGNVFYARDVFINIAGGLRIDDPAVDLAIIGAILSAMNDTPLPKLALIGEVGLTGELRGVSQIEQRIKEAEKLGFEGCMIPSVNNQAALKSDCLIYAAGTLEEAKKYLKF</sequence>
<proteinExistence type="inferred from homology"/>
<dbReference type="InterPro" id="IPR041166">
    <property type="entry name" value="Rubredoxin_2"/>
</dbReference>
<evidence type="ECO:0000313" key="16">
    <source>
        <dbReference type="Proteomes" id="UP000007488"/>
    </source>
</evidence>
<keyword evidence="7 11" id="KW-0067">ATP-binding</keyword>
<keyword evidence="6 13" id="KW-0862">Zinc</keyword>
<evidence type="ECO:0000256" key="8">
    <source>
        <dbReference type="ARBA" id="ARBA00023016"/>
    </source>
</evidence>
<dbReference type="SMART" id="SM00382">
    <property type="entry name" value="AAA"/>
    <property type="match status" value="1"/>
</dbReference>
<evidence type="ECO:0000259" key="14">
    <source>
        <dbReference type="PROSITE" id="PS50162"/>
    </source>
</evidence>
<keyword evidence="8 11" id="KW-0346">Stress response</keyword>
<evidence type="ECO:0000256" key="5">
    <source>
        <dbReference type="ARBA" id="ARBA00022801"/>
    </source>
</evidence>
<dbReference type="InterPro" id="IPR020588">
    <property type="entry name" value="RecA_ATP-bd"/>
</dbReference>
<dbReference type="GO" id="GO:0000725">
    <property type="term" value="P:recombinational repair"/>
    <property type="evidence" value="ECO:0007669"/>
    <property type="project" value="UniProtKB-UniRule"/>
</dbReference>
<evidence type="ECO:0000256" key="7">
    <source>
        <dbReference type="ARBA" id="ARBA00022840"/>
    </source>
</evidence>
<dbReference type="Pfam" id="PF13481">
    <property type="entry name" value="AAA_25"/>
    <property type="match status" value="1"/>
</dbReference>
<protein>
    <recommendedName>
        <fullName evidence="11 12">DNA repair protein RadA</fullName>
    </recommendedName>
</protein>
<dbReference type="Proteomes" id="UP000007488">
    <property type="component" value="Chromosome"/>
</dbReference>
<keyword evidence="10 11" id="KW-0234">DNA repair</keyword>
<keyword evidence="3 11" id="KW-0227">DNA damage</keyword>
<evidence type="ECO:0000313" key="15">
    <source>
        <dbReference type="EMBL" id="ADY54664.1"/>
    </source>
</evidence>
<dbReference type="InterPro" id="IPR020568">
    <property type="entry name" value="Ribosomal_Su5_D2-typ_SF"/>
</dbReference>
<comment type="domain">
    <text evidence="11">The middle region has homology to RecA with ATPase motifs including the RadA KNRFG motif, while the C-terminus is homologous to Lon protease.</text>
</comment>
<dbReference type="Pfam" id="PF18073">
    <property type="entry name" value="Zn_ribbon_LapB"/>
    <property type="match status" value="1"/>
</dbReference>
<comment type="function">
    <text evidence="13">DNA-dependent ATPase involved in processing of recombination intermediates, plays a role in repairing DNA breaks. Stimulates the branch migration of RecA-mediated strand transfer reactions, allowing the 3' invading strand to extend heteroduplex DNA faster. Binds ssDNA in the presence of ADP but not other nucleotides, has ATPase activity that is stimulated by ssDNA and various branched DNA structures, but inhibited by SSB. Does not have RecA's homology-searching function.</text>
</comment>
<evidence type="ECO:0000256" key="10">
    <source>
        <dbReference type="ARBA" id="ARBA00023204"/>
    </source>
</evidence>
<feature type="region of interest" description="Lon-protease-like" evidence="11">
    <location>
        <begin position="347"/>
        <end position="448"/>
    </location>
</feature>
<dbReference type="Gene3D" id="3.30.230.10">
    <property type="match status" value="1"/>
</dbReference>
<dbReference type="NCBIfam" id="TIGR00416">
    <property type="entry name" value="sms"/>
    <property type="match status" value="1"/>
</dbReference>
<reference evidence="15 16" key="1">
    <citation type="journal article" date="2011" name="Stand. Genomic Sci.">
        <title>Complete genome sequence of Syntrophobotulus glycolicus type strain (FlGlyR).</title>
        <authorList>
            <person name="Han C."/>
            <person name="Mwirichia R."/>
            <person name="Chertkov O."/>
            <person name="Held B."/>
            <person name="Lapidus A."/>
            <person name="Nolan M."/>
            <person name="Lucas S."/>
            <person name="Hammon N."/>
            <person name="Deshpande S."/>
            <person name="Cheng J.F."/>
            <person name="Tapia R."/>
            <person name="Goodwin L."/>
            <person name="Pitluck S."/>
            <person name="Huntemann M."/>
            <person name="Liolios K."/>
            <person name="Ivanova N."/>
            <person name="Pagani I."/>
            <person name="Mavromatis K."/>
            <person name="Ovchinikova G."/>
            <person name="Pati A."/>
            <person name="Chen A."/>
            <person name="Palaniappan K."/>
            <person name="Land M."/>
            <person name="Hauser L."/>
            <person name="Brambilla E.M."/>
            <person name="Rohde M."/>
            <person name="Spring S."/>
            <person name="Sikorski J."/>
            <person name="Goker M."/>
            <person name="Woyke T."/>
            <person name="Bristow J."/>
            <person name="Eisen J.A."/>
            <person name="Markowitz V."/>
            <person name="Hugenholtz P."/>
            <person name="Kyrpides N.C."/>
            <person name="Klenk H.P."/>
            <person name="Detter J.C."/>
        </authorList>
    </citation>
    <scope>NUCLEOTIDE SEQUENCE [LARGE SCALE GENOMIC DNA]</scope>
    <source>
        <strain evidence="16">DSM 8271 / FlGlyR</strain>
    </source>
</reference>
<feature type="domain" description="RecA family profile 1" evidence="14">
    <location>
        <begin position="63"/>
        <end position="211"/>
    </location>
</feature>
<dbReference type="GO" id="GO:0016787">
    <property type="term" value="F:hydrolase activity"/>
    <property type="evidence" value="ECO:0007669"/>
    <property type="project" value="UniProtKB-KW"/>
</dbReference>
<keyword evidence="16" id="KW-1185">Reference proteome</keyword>
<accession>F0SWX4</accession>
<dbReference type="PANTHER" id="PTHR32472">
    <property type="entry name" value="DNA REPAIR PROTEIN RADA"/>
    <property type="match status" value="1"/>
</dbReference>
<keyword evidence="5" id="KW-0378">Hydrolase</keyword>
<name>F0SWX4_SYNGF</name>
<evidence type="ECO:0000256" key="9">
    <source>
        <dbReference type="ARBA" id="ARBA00023125"/>
    </source>
</evidence>
<dbReference type="RefSeq" id="WP_013623535.1">
    <property type="nucleotide sequence ID" value="NC_015172.1"/>
</dbReference>
<dbReference type="GO" id="GO:0003684">
    <property type="term" value="F:damaged DNA binding"/>
    <property type="evidence" value="ECO:0007669"/>
    <property type="project" value="InterPro"/>
</dbReference>
<feature type="short sequence motif" description="RadA KNRFG motif" evidence="11">
    <location>
        <begin position="248"/>
        <end position="252"/>
    </location>
</feature>
<dbReference type="HAMAP" id="MF_01498">
    <property type="entry name" value="RadA_bact"/>
    <property type="match status" value="1"/>
</dbReference>
<dbReference type="InterPro" id="IPR003593">
    <property type="entry name" value="AAA+_ATPase"/>
</dbReference>
<dbReference type="MEROPS" id="S16.A04"/>
<dbReference type="CDD" id="cd01121">
    <property type="entry name" value="RadA_SMS_N"/>
    <property type="match status" value="1"/>
</dbReference>
<evidence type="ECO:0000256" key="13">
    <source>
        <dbReference type="RuleBase" id="RU003555"/>
    </source>
</evidence>
<dbReference type="HOGENOM" id="CLU_018264_0_1_9"/>
<dbReference type="GO" id="GO:0005524">
    <property type="term" value="F:ATP binding"/>
    <property type="evidence" value="ECO:0007669"/>
    <property type="project" value="UniProtKB-UniRule"/>
</dbReference>
<keyword evidence="9 11" id="KW-0238">DNA-binding</keyword>
<comment type="function">
    <text evidence="11">Plays a role in repairing double-strand DNA breaks, probably involving stabilizing or processing branched DNA or blocked replication forks.</text>
</comment>
<dbReference type="GO" id="GO:0140664">
    <property type="term" value="F:ATP-dependent DNA damage sensor activity"/>
    <property type="evidence" value="ECO:0007669"/>
    <property type="project" value="InterPro"/>
</dbReference>
<evidence type="ECO:0000256" key="6">
    <source>
        <dbReference type="ARBA" id="ARBA00022833"/>
    </source>
</evidence>
<dbReference type="GO" id="GO:0005829">
    <property type="term" value="C:cytosol"/>
    <property type="evidence" value="ECO:0007669"/>
    <property type="project" value="TreeGrafter"/>
</dbReference>
<evidence type="ECO:0000256" key="11">
    <source>
        <dbReference type="HAMAP-Rule" id="MF_01498"/>
    </source>
</evidence>
<dbReference type="Gene3D" id="3.40.50.300">
    <property type="entry name" value="P-loop containing nucleotide triphosphate hydrolases"/>
    <property type="match status" value="1"/>
</dbReference>
<dbReference type="InterPro" id="IPR027417">
    <property type="entry name" value="P-loop_NTPase"/>
</dbReference>
<dbReference type="KEGG" id="sgy:Sgly_0297"/>
<evidence type="ECO:0000256" key="1">
    <source>
        <dbReference type="ARBA" id="ARBA00022723"/>
    </source>
</evidence>
<evidence type="ECO:0000256" key="2">
    <source>
        <dbReference type="ARBA" id="ARBA00022741"/>
    </source>
</evidence>
<gene>
    <name evidence="11" type="primary">radA</name>
    <name evidence="15" type="ordered locus">Sgly_0297</name>
</gene>
<evidence type="ECO:0000256" key="12">
    <source>
        <dbReference type="NCBIfam" id="TIGR00416"/>
    </source>
</evidence>
<dbReference type="InterPro" id="IPR014721">
    <property type="entry name" value="Ribsml_uS5_D2-typ_fold_subgr"/>
</dbReference>
<dbReference type="SUPFAM" id="SSF52540">
    <property type="entry name" value="P-loop containing nucleoside triphosphate hydrolases"/>
    <property type="match status" value="1"/>
</dbReference>
<comment type="similarity">
    <text evidence="11 13">Belongs to the RecA family. RadA subfamily.</text>
</comment>
<dbReference type="EMBL" id="CP002547">
    <property type="protein sequence ID" value="ADY54664.1"/>
    <property type="molecule type" value="Genomic_DNA"/>
</dbReference>
<dbReference type="FunFam" id="3.40.50.300:FF:000050">
    <property type="entry name" value="DNA repair protein RadA"/>
    <property type="match status" value="1"/>
</dbReference>
<keyword evidence="1 11" id="KW-0479">Metal-binding</keyword>
<dbReference type="PRINTS" id="PR01874">
    <property type="entry name" value="DNAREPAIRADA"/>
</dbReference>
<dbReference type="Pfam" id="PF13541">
    <property type="entry name" value="ChlI"/>
    <property type="match status" value="1"/>
</dbReference>
<evidence type="ECO:0000256" key="4">
    <source>
        <dbReference type="ARBA" id="ARBA00022771"/>
    </source>
</evidence>
<keyword evidence="4 13" id="KW-0863">Zinc-finger</keyword>
<dbReference type="PROSITE" id="PS50162">
    <property type="entry name" value="RECA_2"/>
    <property type="match status" value="1"/>
</dbReference>
<evidence type="ECO:0000256" key="3">
    <source>
        <dbReference type="ARBA" id="ARBA00022763"/>
    </source>
</evidence>
<feature type="binding site" evidence="11">
    <location>
        <begin position="92"/>
        <end position="99"/>
    </location>
    <ligand>
        <name>ATP</name>
        <dbReference type="ChEBI" id="CHEBI:30616"/>
    </ligand>
</feature>
<dbReference type="PANTHER" id="PTHR32472:SF10">
    <property type="entry name" value="DNA REPAIR PROTEIN RADA-LIKE PROTEIN"/>
    <property type="match status" value="1"/>
</dbReference>